<keyword evidence="1" id="KW-0472">Membrane</keyword>
<dbReference type="RefSeq" id="WP_376919228.1">
    <property type="nucleotide sequence ID" value="NZ_JBHRSW010000006.1"/>
</dbReference>
<evidence type="ECO:0000259" key="2">
    <source>
        <dbReference type="Pfam" id="PF05360"/>
    </source>
</evidence>
<evidence type="ECO:0000256" key="1">
    <source>
        <dbReference type="SAM" id="Phobius"/>
    </source>
</evidence>
<organism evidence="3 4">
    <name type="scientific">Agaribacter flavus</name>
    <dbReference type="NCBI Taxonomy" id="1902781"/>
    <lineage>
        <taxon>Bacteria</taxon>
        <taxon>Pseudomonadati</taxon>
        <taxon>Pseudomonadota</taxon>
        <taxon>Gammaproteobacteria</taxon>
        <taxon>Alteromonadales</taxon>
        <taxon>Alteromonadaceae</taxon>
        <taxon>Agaribacter</taxon>
    </lineage>
</organism>
<evidence type="ECO:0000313" key="4">
    <source>
        <dbReference type="Proteomes" id="UP001595478"/>
    </source>
</evidence>
<feature type="transmembrane region" description="Helical" evidence="1">
    <location>
        <begin position="14"/>
        <end position="35"/>
    </location>
</feature>
<comment type="caution">
    <text evidence="3">The sequence shown here is derived from an EMBL/GenBank/DDBJ whole genome shotgun (WGS) entry which is preliminary data.</text>
</comment>
<feature type="transmembrane region" description="Helical" evidence="1">
    <location>
        <begin position="108"/>
        <end position="124"/>
    </location>
</feature>
<feature type="domain" description="YiaAB two helix" evidence="2">
    <location>
        <begin position="78"/>
        <end position="130"/>
    </location>
</feature>
<dbReference type="NCBIfam" id="NF008482">
    <property type="entry name" value="PRK11383.1"/>
    <property type="match status" value="1"/>
</dbReference>
<feature type="transmembrane region" description="Helical" evidence="1">
    <location>
        <begin position="77"/>
        <end position="96"/>
    </location>
</feature>
<dbReference type="PANTHER" id="PTHR37290">
    <property type="entry name" value="INNER MEMBRANE PROTEIN YIAA-RELATED"/>
    <property type="match status" value="1"/>
</dbReference>
<gene>
    <name evidence="3" type="primary">yiaA</name>
    <name evidence="3" type="ORF">ACFOHL_05660</name>
</gene>
<reference evidence="4" key="1">
    <citation type="journal article" date="2019" name="Int. J. Syst. Evol. Microbiol.">
        <title>The Global Catalogue of Microorganisms (GCM) 10K type strain sequencing project: providing services to taxonomists for standard genome sequencing and annotation.</title>
        <authorList>
            <consortium name="The Broad Institute Genomics Platform"/>
            <consortium name="The Broad Institute Genome Sequencing Center for Infectious Disease"/>
            <person name="Wu L."/>
            <person name="Ma J."/>
        </authorList>
    </citation>
    <scope>NUCLEOTIDE SEQUENCE [LARGE SCALE GENOMIC DNA]</scope>
    <source>
        <strain evidence="4">KCTC 52473</strain>
    </source>
</reference>
<feature type="domain" description="YiaAB two helix" evidence="2">
    <location>
        <begin position="15"/>
        <end position="67"/>
    </location>
</feature>
<keyword evidence="1" id="KW-0812">Transmembrane</keyword>
<dbReference type="Proteomes" id="UP001595478">
    <property type="component" value="Unassembled WGS sequence"/>
</dbReference>
<dbReference type="InterPro" id="IPR008024">
    <property type="entry name" value="YiaAB"/>
</dbReference>
<protein>
    <submittedName>
        <fullName evidence="3">Inner membrane protein YiaA</fullName>
    </submittedName>
</protein>
<accession>A0ABV7FL96</accession>
<proteinExistence type="predicted"/>
<feature type="transmembrane region" description="Helical" evidence="1">
    <location>
        <begin position="47"/>
        <end position="65"/>
    </location>
</feature>
<name>A0ABV7FL96_9ALTE</name>
<sequence length="153" mass="16924">MNTTTKTVHAPTSAYRGAAMIALAVGTISYCIGLFNAEMALNEKGYYLSILLYGLFSAVSLQKTVRDKQEHIEVSDVYYMLSWLSLGAAVLLLTIGLYNAELLLSEKGFFGMAYTLSLFASITVQKNIRDMKSVETDTPEQGVSEHFDLEEDE</sequence>
<keyword evidence="4" id="KW-1185">Reference proteome</keyword>
<dbReference type="InterPro" id="IPR038972">
    <property type="entry name" value="YiaA-like"/>
</dbReference>
<keyword evidence="1" id="KW-1133">Transmembrane helix</keyword>
<evidence type="ECO:0000313" key="3">
    <source>
        <dbReference type="EMBL" id="MFC3121097.1"/>
    </source>
</evidence>
<dbReference type="PANTHER" id="PTHR37290:SF1">
    <property type="entry name" value="INNER MEMBRANE PROTEIN YIAA"/>
    <property type="match status" value="1"/>
</dbReference>
<dbReference type="Pfam" id="PF05360">
    <property type="entry name" value="YiaAB"/>
    <property type="match status" value="2"/>
</dbReference>
<dbReference type="EMBL" id="JBHRSW010000006">
    <property type="protein sequence ID" value="MFC3121097.1"/>
    <property type="molecule type" value="Genomic_DNA"/>
</dbReference>